<dbReference type="EMBL" id="LS483426">
    <property type="protein sequence ID" value="SQH25354.1"/>
    <property type="molecule type" value="Genomic_DNA"/>
</dbReference>
<sequence>MSKNVKPQKRRITFANIMITLLALGTFTVAGLIYLLYQEISRTPQTTAENYQQQQEQAKQIQILSPDGKVSTQSASAPIQPANKIAAIDEITQAASEPTEEITQAEPVAAPPTRRQTKKPVTAIEPVTEVVQERALEPTNKLQIQQARELTPNPIPVRRQEAVERTLTPMSNSGGQSNSGDATGALFGE</sequence>
<dbReference type="Proteomes" id="UP000248598">
    <property type="component" value="Chromosome 1"/>
</dbReference>
<organism evidence="3 4">
    <name type="scientific">Kingella kingae</name>
    <dbReference type="NCBI Taxonomy" id="504"/>
    <lineage>
        <taxon>Bacteria</taxon>
        <taxon>Pseudomonadati</taxon>
        <taxon>Pseudomonadota</taxon>
        <taxon>Betaproteobacteria</taxon>
        <taxon>Neisseriales</taxon>
        <taxon>Neisseriaceae</taxon>
        <taxon>Kingella</taxon>
    </lineage>
</organism>
<reference evidence="3 4" key="1">
    <citation type="submission" date="2018-06" db="EMBL/GenBank/DDBJ databases">
        <authorList>
            <consortium name="Pathogen Informatics"/>
            <person name="Doyle S."/>
        </authorList>
    </citation>
    <scope>NUCLEOTIDE SEQUENCE [LARGE SCALE GENOMIC DNA]</scope>
    <source>
        <strain evidence="3 4">NCTC10529</strain>
    </source>
</reference>
<proteinExistence type="predicted"/>
<dbReference type="RefSeq" id="WP_003786770.1">
    <property type="nucleotide sequence ID" value="NZ_CP050135.1"/>
</dbReference>
<feature type="compositionally biased region" description="Polar residues" evidence="1">
    <location>
        <begin position="168"/>
        <end position="181"/>
    </location>
</feature>
<feature type="region of interest" description="Disordered" evidence="1">
    <location>
        <begin position="95"/>
        <end position="120"/>
    </location>
</feature>
<keyword evidence="2" id="KW-1133">Transmembrane helix</keyword>
<dbReference type="AlphaFoldDB" id="A0AAX2J5Q7"/>
<evidence type="ECO:0000256" key="1">
    <source>
        <dbReference type="SAM" id="MobiDB-lite"/>
    </source>
</evidence>
<dbReference type="GeneID" id="93262829"/>
<gene>
    <name evidence="3" type="ORF">NCTC10529_01551</name>
</gene>
<evidence type="ECO:0000313" key="3">
    <source>
        <dbReference type="EMBL" id="SQH25354.1"/>
    </source>
</evidence>
<feature type="transmembrane region" description="Helical" evidence="2">
    <location>
        <begin position="12"/>
        <end position="37"/>
    </location>
</feature>
<keyword evidence="2" id="KW-0812">Transmembrane</keyword>
<keyword evidence="2" id="KW-0472">Membrane</keyword>
<protein>
    <submittedName>
        <fullName evidence="3">Uncharacterized protein</fullName>
    </submittedName>
</protein>
<accession>A0AAX2J5Q7</accession>
<evidence type="ECO:0000256" key="2">
    <source>
        <dbReference type="SAM" id="Phobius"/>
    </source>
</evidence>
<name>A0AAX2J5Q7_KINKI</name>
<evidence type="ECO:0000313" key="4">
    <source>
        <dbReference type="Proteomes" id="UP000248598"/>
    </source>
</evidence>
<feature type="region of interest" description="Disordered" evidence="1">
    <location>
        <begin position="166"/>
        <end position="189"/>
    </location>
</feature>